<keyword evidence="9 12" id="KW-0505">Motor protein</keyword>
<evidence type="ECO:0000256" key="5">
    <source>
        <dbReference type="ARBA" id="ARBA00022737"/>
    </source>
</evidence>
<dbReference type="PANTHER" id="PTHR47969:SF28">
    <property type="entry name" value="KINESIN-LIKE PROTEIN KIF21B"/>
    <property type="match status" value="1"/>
</dbReference>
<dbReference type="GO" id="GO:0005874">
    <property type="term" value="C:microtubule"/>
    <property type="evidence" value="ECO:0007669"/>
    <property type="project" value="UniProtKB-KW"/>
</dbReference>
<evidence type="ECO:0000256" key="12">
    <source>
        <dbReference type="PROSITE-ProRule" id="PRU00283"/>
    </source>
</evidence>
<feature type="compositionally biased region" description="Acidic residues" evidence="14">
    <location>
        <begin position="589"/>
        <end position="612"/>
    </location>
</feature>
<dbReference type="GO" id="GO:0008017">
    <property type="term" value="F:microtubule binding"/>
    <property type="evidence" value="ECO:0007669"/>
    <property type="project" value="InterPro"/>
</dbReference>
<protein>
    <recommendedName>
        <fullName evidence="15">Kinesin motor domain-containing protein</fullName>
    </recommendedName>
</protein>
<keyword evidence="5" id="KW-0677">Repeat</keyword>
<dbReference type="Pfam" id="PF00400">
    <property type="entry name" value="WD40"/>
    <property type="match status" value="1"/>
</dbReference>
<evidence type="ECO:0000313" key="16">
    <source>
        <dbReference type="EMBL" id="KAJ1370430.1"/>
    </source>
</evidence>
<dbReference type="Pfam" id="PF23203">
    <property type="entry name" value="KIF21A"/>
    <property type="match status" value="1"/>
</dbReference>
<dbReference type="InterPro" id="IPR036322">
    <property type="entry name" value="WD40_repeat_dom_sf"/>
</dbReference>
<comment type="subcellular location">
    <subcellularLocation>
        <location evidence="1">Cytoplasm</location>
        <location evidence="1">Cytoskeleton</location>
    </subcellularLocation>
</comment>
<dbReference type="Gene3D" id="3.40.850.10">
    <property type="entry name" value="Kinesin motor domain"/>
    <property type="match status" value="1"/>
</dbReference>
<feature type="compositionally biased region" description="Basic and acidic residues" evidence="14">
    <location>
        <begin position="800"/>
        <end position="827"/>
    </location>
</feature>
<comment type="similarity">
    <text evidence="12">Belongs to the TRAFAC class myosin-kinesin ATPase superfamily. Kinesin family.</text>
</comment>
<evidence type="ECO:0000256" key="13">
    <source>
        <dbReference type="SAM" id="Coils"/>
    </source>
</evidence>
<dbReference type="SUPFAM" id="SSF52540">
    <property type="entry name" value="P-loop containing nucleoside triphosphate hydrolases"/>
    <property type="match status" value="1"/>
</dbReference>
<dbReference type="InterPro" id="IPR027417">
    <property type="entry name" value="P-loop_NTPase"/>
</dbReference>
<dbReference type="CDD" id="cd01372">
    <property type="entry name" value="KISc_KIF4"/>
    <property type="match status" value="1"/>
</dbReference>
<dbReference type="InterPro" id="IPR019821">
    <property type="entry name" value="Kinesin_motor_CS"/>
</dbReference>
<dbReference type="InterPro" id="IPR056532">
    <property type="entry name" value="KIF21A/B_hel_2"/>
</dbReference>
<feature type="region of interest" description="Disordered" evidence="14">
    <location>
        <begin position="575"/>
        <end position="612"/>
    </location>
</feature>
<proteinExistence type="inferred from homology"/>
<dbReference type="EMBL" id="JAHQIW010006778">
    <property type="protein sequence ID" value="KAJ1370430.1"/>
    <property type="molecule type" value="Genomic_DNA"/>
</dbReference>
<dbReference type="GO" id="GO:0005524">
    <property type="term" value="F:ATP binding"/>
    <property type="evidence" value="ECO:0007669"/>
    <property type="project" value="UniProtKB-UniRule"/>
</dbReference>
<dbReference type="GO" id="GO:0051231">
    <property type="term" value="P:spindle elongation"/>
    <property type="evidence" value="ECO:0007669"/>
    <property type="project" value="TreeGrafter"/>
</dbReference>
<keyword evidence="6 12" id="KW-0547">Nucleotide-binding</keyword>
<dbReference type="Pfam" id="PF00225">
    <property type="entry name" value="Kinesin"/>
    <property type="match status" value="1"/>
</dbReference>
<evidence type="ECO:0000256" key="10">
    <source>
        <dbReference type="ARBA" id="ARBA00023212"/>
    </source>
</evidence>
<feature type="compositionally biased region" description="Polar residues" evidence="14">
    <location>
        <begin position="1058"/>
        <end position="1077"/>
    </location>
</feature>
<keyword evidence="10" id="KW-0206">Cytoskeleton</keyword>
<evidence type="ECO:0000256" key="4">
    <source>
        <dbReference type="ARBA" id="ARBA00022701"/>
    </source>
</evidence>
<feature type="region of interest" description="Disordered" evidence="14">
    <location>
        <begin position="529"/>
        <end position="551"/>
    </location>
</feature>
<feature type="coiled-coil region" evidence="13">
    <location>
        <begin position="376"/>
        <end position="403"/>
    </location>
</feature>
<dbReference type="PROSITE" id="PS00678">
    <property type="entry name" value="WD_REPEATS_1"/>
    <property type="match status" value="1"/>
</dbReference>
<dbReference type="Proteomes" id="UP001196413">
    <property type="component" value="Unassembled WGS sequence"/>
</dbReference>
<keyword evidence="8 13" id="KW-0175">Coiled coil</keyword>
<feature type="repeat" description="WD" evidence="11">
    <location>
        <begin position="1261"/>
        <end position="1300"/>
    </location>
</feature>
<feature type="region of interest" description="Disordered" evidence="14">
    <location>
        <begin position="1054"/>
        <end position="1084"/>
    </location>
</feature>
<dbReference type="InterPro" id="IPR019775">
    <property type="entry name" value="WD40_repeat_CS"/>
</dbReference>
<reference evidence="16" key="1">
    <citation type="submission" date="2021-06" db="EMBL/GenBank/DDBJ databases">
        <title>Parelaphostrongylus tenuis whole genome reference sequence.</title>
        <authorList>
            <person name="Garwood T.J."/>
            <person name="Larsen P.A."/>
            <person name="Fountain-Jones N.M."/>
            <person name="Garbe J.R."/>
            <person name="Macchietto M.G."/>
            <person name="Kania S.A."/>
            <person name="Gerhold R.W."/>
            <person name="Richards J.E."/>
            <person name="Wolf T.M."/>
        </authorList>
    </citation>
    <scope>NUCLEOTIDE SEQUENCE</scope>
    <source>
        <strain evidence="16">MNPRO001-30</strain>
        <tissue evidence="16">Meninges</tissue>
    </source>
</reference>
<evidence type="ECO:0000256" key="14">
    <source>
        <dbReference type="SAM" id="MobiDB-lite"/>
    </source>
</evidence>
<dbReference type="SUPFAM" id="SSF50978">
    <property type="entry name" value="WD40 repeat-like"/>
    <property type="match status" value="1"/>
</dbReference>
<feature type="repeat" description="WD" evidence="11">
    <location>
        <begin position="1301"/>
        <end position="1341"/>
    </location>
</feature>
<dbReference type="InterPro" id="IPR027640">
    <property type="entry name" value="Kinesin-like_fam"/>
</dbReference>
<dbReference type="PANTHER" id="PTHR47969">
    <property type="entry name" value="CHROMOSOME-ASSOCIATED KINESIN KIF4A-RELATED"/>
    <property type="match status" value="1"/>
</dbReference>
<feature type="region of interest" description="Disordered" evidence="14">
    <location>
        <begin position="1144"/>
        <end position="1183"/>
    </location>
</feature>
<dbReference type="GO" id="GO:0007052">
    <property type="term" value="P:mitotic spindle organization"/>
    <property type="evidence" value="ECO:0007669"/>
    <property type="project" value="TreeGrafter"/>
</dbReference>
<dbReference type="PRINTS" id="PR00380">
    <property type="entry name" value="KINESINHEAVY"/>
</dbReference>
<feature type="coiled-coil region" evidence="13">
    <location>
        <begin position="889"/>
        <end position="916"/>
    </location>
</feature>
<evidence type="ECO:0000256" key="2">
    <source>
        <dbReference type="ARBA" id="ARBA00022490"/>
    </source>
</evidence>
<evidence type="ECO:0000256" key="9">
    <source>
        <dbReference type="ARBA" id="ARBA00023175"/>
    </source>
</evidence>
<comment type="caution">
    <text evidence="16">The sequence shown here is derived from an EMBL/GenBank/DDBJ whole genome shotgun (WGS) entry which is preliminary data.</text>
</comment>
<feature type="domain" description="Kinesin motor" evidence="15">
    <location>
        <begin position="20"/>
        <end position="368"/>
    </location>
</feature>
<keyword evidence="2" id="KW-0963">Cytoplasm</keyword>
<dbReference type="GO" id="GO:0005875">
    <property type="term" value="C:microtubule associated complex"/>
    <property type="evidence" value="ECO:0007669"/>
    <property type="project" value="TreeGrafter"/>
</dbReference>
<sequence length="1407" mass="157502">MDGSLSSSLFSSRGGDTSSAVQVALRIRPQGSREKLEGSRVCTSVVPGEPQVTIGADRSFTFDHVFDQSTQQVELYNFAVQKLVDGLFDGYNATVLAYGQTGSGKTYTMGTAFESTAVNEHEVGVIPRALAHVFCRVDELKREAQENGVLTPTFDVSVQFIELYNEEIIDLLAIDRVSQNVRIHEDSRGEIYLHGVTSKQVQDLHMTLEILKNGALNRTVAATNMNELSSRSHAIFSLHIKQQRVIPSSDEVPANQEVEMEILSAKFHFVDLAGSERLKRTGATGDRAREGISINCGLLALGNVISALGGASGKVSHIPYRDSKLTRLLQDSLGGNSRTLMVACVSPSDSDFVETLNTLKYANRAKNIKNKVVANQDKSSKLIAELRGRIAALEAELLEFKQGRRTIDSDGFESVNDQYHENVMLTAEVNQLRFRVKALQETNEILRNRNVDLLAKDIGRNGSAARTDHENEAEMLCDGEPSTSVSNDAVMDPAHAELRKYLEEMERLRSQFFEAQAVADHYRKESTKWKNQALGRNGGLNGNGESPFTSSGRQQLIEDARADIERLRRTVSAASNEVTSGYASHADTGEEDGTSNDADELDDDDDYDQDVDDDAVFDEEGRGAALRDNLADLQTEINIKERLIAELERSDRHLAEVRLTYEKKLTELSAKIKQMEAERDKFVMEAESKKTDKASEEKAKRIRDEYERKLTDMRNEFRKLQMVEKEHKRMQARQERERQELIRYQSELNELKRVKVDLMKKIKEEMKKAQQEHRNNAKRLAAMDKEARKRENLIRQLESKDRQREQFMKRTSEEISRLRKAQKEQARQLRPSATARMASLRTTPLRSPRTPGARGQPPPEIAFSPKQAKMKWTFIERKISRLVTQRQTVGKMEEELSRQLAERARLVNEITSLERRFVSTSEVDEREAVADEIDACQQKLKYVQDQIAETQTAIVDMDGPDKDADVENSDETTDLGGIEGVIEHCSNLIEAKYLMQHLFDACIEHAVAAAKADSQNKESEARIQQLEQQSFISEQLLSTVIGDKDLNDVEGMLERNSQKSSLPSTSIRNGSVSPSRADTSEPLPYRIRRHTASADELLYPADAVEPTNLKEHDRADEVEEKKEKKQKIDAKLLLPVSSSASTALERHSKFRMSLPARTLRGPGSRPPLPPLSQGKVSNWKRSSSRLPSLVEDSSVSEELAALREHAGTDSTRSTKSVFARLIPWTTDASPSTLLNRKQGRIVPVRLGSASQYRVVTRTATVEGHSKAVLSVATTEHLLLSGSKDRTAKLWDLQSGGEIRTLGVHPNNVHAVRFVPDSQLAITVSMYQVRVWDLRTQECLRMLQSSGQVNEGDGGPVGSRQNTVPFLETVVNAAEIDPSGQLLFTSFGGDVRFGIWKNGHRLEGLSEQ</sequence>
<dbReference type="PROSITE" id="PS50067">
    <property type="entry name" value="KINESIN_MOTOR_2"/>
    <property type="match status" value="1"/>
</dbReference>
<evidence type="ECO:0000256" key="6">
    <source>
        <dbReference type="ARBA" id="ARBA00022741"/>
    </source>
</evidence>
<evidence type="ECO:0000259" key="15">
    <source>
        <dbReference type="PROSITE" id="PS50067"/>
    </source>
</evidence>
<evidence type="ECO:0000256" key="3">
    <source>
        <dbReference type="ARBA" id="ARBA00022574"/>
    </source>
</evidence>
<accession>A0AAD5WHV0</accession>
<feature type="compositionally biased region" description="Polar residues" evidence="14">
    <location>
        <begin position="1174"/>
        <end position="1183"/>
    </location>
</feature>
<dbReference type="GO" id="GO:0003777">
    <property type="term" value="F:microtubule motor activity"/>
    <property type="evidence" value="ECO:0007669"/>
    <property type="project" value="InterPro"/>
</dbReference>
<keyword evidence="4" id="KW-0493">Microtubule</keyword>
<feature type="compositionally biased region" description="Basic and acidic residues" evidence="14">
    <location>
        <begin position="1108"/>
        <end position="1126"/>
    </location>
</feature>
<evidence type="ECO:0000256" key="7">
    <source>
        <dbReference type="ARBA" id="ARBA00022840"/>
    </source>
</evidence>
<dbReference type="InterPro" id="IPR015943">
    <property type="entry name" value="WD40/YVTN_repeat-like_dom_sf"/>
</dbReference>
<keyword evidence="17" id="KW-1185">Reference proteome</keyword>
<dbReference type="PROSITE" id="PS50294">
    <property type="entry name" value="WD_REPEATS_REGION"/>
    <property type="match status" value="1"/>
</dbReference>
<name>A0AAD5WHV0_PARTN</name>
<dbReference type="SMART" id="SM00129">
    <property type="entry name" value="KISc"/>
    <property type="match status" value="1"/>
</dbReference>
<dbReference type="CDD" id="cd22248">
    <property type="entry name" value="Rcc_KIF21"/>
    <property type="match status" value="1"/>
</dbReference>
<dbReference type="SMART" id="SM00320">
    <property type="entry name" value="WD40"/>
    <property type="match status" value="2"/>
</dbReference>
<evidence type="ECO:0000256" key="1">
    <source>
        <dbReference type="ARBA" id="ARBA00004245"/>
    </source>
</evidence>
<organism evidence="16 17">
    <name type="scientific">Parelaphostrongylus tenuis</name>
    <name type="common">Meningeal worm</name>
    <dbReference type="NCBI Taxonomy" id="148309"/>
    <lineage>
        <taxon>Eukaryota</taxon>
        <taxon>Metazoa</taxon>
        <taxon>Ecdysozoa</taxon>
        <taxon>Nematoda</taxon>
        <taxon>Chromadorea</taxon>
        <taxon>Rhabditida</taxon>
        <taxon>Rhabditina</taxon>
        <taxon>Rhabditomorpha</taxon>
        <taxon>Strongyloidea</taxon>
        <taxon>Metastrongylidae</taxon>
        <taxon>Parelaphostrongylus</taxon>
    </lineage>
</organism>
<feature type="coiled-coil region" evidence="13">
    <location>
        <begin position="429"/>
        <end position="456"/>
    </location>
</feature>
<dbReference type="InterPro" id="IPR001752">
    <property type="entry name" value="Kinesin_motor_dom"/>
</dbReference>
<keyword evidence="3 11" id="KW-0853">WD repeat</keyword>
<dbReference type="Pfam" id="PF25764">
    <property type="entry name" value="KIF21A_4th"/>
    <property type="match status" value="1"/>
</dbReference>
<feature type="region of interest" description="Disordered" evidence="14">
    <location>
        <begin position="1103"/>
        <end position="1126"/>
    </location>
</feature>
<evidence type="ECO:0000256" key="11">
    <source>
        <dbReference type="PROSITE-ProRule" id="PRU00221"/>
    </source>
</evidence>
<dbReference type="InterPro" id="IPR001680">
    <property type="entry name" value="WD40_rpt"/>
</dbReference>
<feature type="coiled-coil region" evidence="13">
    <location>
        <begin position="491"/>
        <end position="518"/>
    </location>
</feature>
<evidence type="ECO:0000256" key="8">
    <source>
        <dbReference type="ARBA" id="ARBA00023054"/>
    </source>
</evidence>
<keyword evidence="7 12" id="KW-0067">ATP-binding</keyword>
<dbReference type="InterPro" id="IPR036961">
    <property type="entry name" value="Kinesin_motor_dom_sf"/>
</dbReference>
<feature type="region of interest" description="Disordered" evidence="14">
    <location>
        <begin position="800"/>
        <end position="863"/>
    </location>
</feature>
<dbReference type="GO" id="GO:0007018">
    <property type="term" value="P:microtubule-based movement"/>
    <property type="evidence" value="ECO:0007669"/>
    <property type="project" value="InterPro"/>
</dbReference>
<feature type="binding site" evidence="12">
    <location>
        <begin position="99"/>
        <end position="106"/>
    </location>
    <ligand>
        <name>ATP</name>
        <dbReference type="ChEBI" id="CHEBI:30616"/>
    </ligand>
</feature>
<evidence type="ECO:0000313" key="17">
    <source>
        <dbReference type="Proteomes" id="UP001196413"/>
    </source>
</evidence>
<dbReference type="FunFam" id="3.40.850.10:FF:000011">
    <property type="entry name" value="Kinesin family member 21A"/>
    <property type="match status" value="1"/>
</dbReference>
<dbReference type="Gene3D" id="2.130.10.10">
    <property type="entry name" value="YVTN repeat-like/Quinoprotein amine dehydrogenase"/>
    <property type="match status" value="1"/>
</dbReference>
<gene>
    <name evidence="16" type="ORF">KIN20_032150</name>
</gene>
<dbReference type="PROSITE" id="PS00411">
    <property type="entry name" value="KINESIN_MOTOR_1"/>
    <property type="match status" value="1"/>
</dbReference>
<dbReference type="PROSITE" id="PS50082">
    <property type="entry name" value="WD_REPEATS_2"/>
    <property type="match status" value="2"/>
</dbReference>